<feature type="compositionally biased region" description="Basic and acidic residues" evidence="1">
    <location>
        <begin position="43"/>
        <end position="53"/>
    </location>
</feature>
<dbReference type="RefSeq" id="WP_336558911.1">
    <property type="nucleotide sequence ID" value="NZ_JBBAYM010000017.1"/>
</dbReference>
<dbReference type="EMBL" id="JBBAYM010000017">
    <property type="protein sequence ID" value="MEI5612511.1"/>
    <property type="molecule type" value="Genomic_DNA"/>
</dbReference>
<evidence type="ECO:0000256" key="1">
    <source>
        <dbReference type="SAM" id="MobiDB-lite"/>
    </source>
</evidence>
<dbReference type="Proteomes" id="UP001365781">
    <property type="component" value="Unassembled WGS sequence"/>
</dbReference>
<protein>
    <submittedName>
        <fullName evidence="2">Uncharacterized protein</fullName>
    </submittedName>
</protein>
<keyword evidence="3" id="KW-1185">Reference proteome</keyword>
<evidence type="ECO:0000313" key="3">
    <source>
        <dbReference type="Proteomes" id="UP001365781"/>
    </source>
</evidence>
<comment type="caution">
    <text evidence="2">The sequence shown here is derived from an EMBL/GenBank/DDBJ whole genome shotgun (WGS) entry which is preliminary data.</text>
</comment>
<name>A0ABU8GH33_9ACTN</name>
<organism evidence="2 3">
    <name type="scientific">Streptomyces brasiliscabiei</name>
    <dbReference type="NCBI Taxonomy" id="2736302"/>
    <lineage>
        <taxon>Bacteria</taxon>
        <taxon>Bacillati</taxon>
        <taxon>Actinomycetota</taxon>
        <taxon>Actinomycetes</taxon>
        <taxon>Kitasatosporales</taxon>
        <taxon>Streptomycetaceae</taxon>
        <taxon>Streptomyces</taxon>
    </lineage>
</organism>
<reference evidence="2 3" key="1">
    <citation type="submission" date="2024-03" db="EMBL/GenBank/DDBJ databases">
        <title>First Report of Pectobacterium brasiliscabiei causing potato scab in china.</title>
        <authorList>
            <person name="Handique U."/>
        </authorList>
    </citation>
    <scope>NUCLEOTIDE SEQUENCE [LARGE SCALE GENOMIC DNA]</scope>
    <source>
        <strain evidence="2 3">ZRIMU1503</strain>
    </source>
</reference>
<feature type="compositionally biased region" description="Basic residues" evidence="1">
    <location>
        <begin position="54"/>
        <end position="64"/>
    </location>
</feature>
<accession>A0ABU8GH33</accession>
<sequence>MDLRTDLPDGVFIVVDDRPTRVAYTMRQGLMSERGATSITRQQSERSPDWERRPVRHPRRLHAV</sequence>
<gene>
    <name evidence="2" type="ORF">WB403_25465</name>
</gene>
<evidence type="ECO:0000313" key="2">
    <source>
        <dbReference type="EMBL" id="MEI5612511.1"/>
    </source>
</evidence>
<proteinExistence type="predicted"/>
<feature type="region of interest" description="Disordered" evidence="1">
    <location>
        <begin position="32"/>
        <end position="64"/>
    </location>
</feature>